<feature type="binding site" evidence="10">
    <location>
        <position position="236"/>
    </location>
    <ligand>
        <name>Mg(2+)</name>
        <dbReference type="ChEBI" id="CHEBI:18420"/>
        <label>2</label>
    </ligand>
</feature>
<dbReference type="InterPro" id="IPR006085">
    <property type="entry name" value="XPG_DNA_repair_N"/>
</dbReference>
<dbReference type="SMART" id="SM00484">
    <property type="entry name" value="XPGI"/>
    <property type="match status" value="1"/>
</dbReference>
<keyword evidence="5 10" id="KW-0227">DNA damage</keyword>
<dbReference type="Proteomes" id="UP000577419">
    <property type="component" value="Unassembled WGS sequence"/>
</dbReference>
<dbReference type="SMART" id="SM00485">
    <property type="entry name" value="XPGN"/>
    <property type="match status" value="1"/>
</dbReference>
<dbReference type="GO" id="GO:0006281">
    <property type="term" value="P:DNA repair"/>
    <property type="evidence" value="ECO:0007669"/>
    <property type="project" value="UniProtKB-UniRule"/>
</dbReference>
<keyword evidence="1 10" id="KW-0235">DNA replication</keyword>
<evidence type="ECO:0000256" key="3">
    <source>
        <dbReference type="ARBA" id="ARBA00022723"/>
    </source>
</evidence>
<dbReference type="InterPro" id="IPR019973">
    <property type="entry name" value="Flap_endonuc_arc"/>
</dbReference>
<feature type="binding site" evidence="10">
    <location>
        <position position="80"/>
    </location>
    <ligand>
        <name>Mg(2+)</name>
        <dbReference type="ChEBI" id="CHEBI:18420"/>
        <label>1</label>
    </ligand>
</feature>
<dbReference type="PROSITE" id="PS00841">
    <property type="entry name" value="XPG_1"/>
    <property type="match status" value="1"/>
</dbReference>
<gene>
    <name evidence="10" type="primary">fen</name>
    <name evidence="13" type="ORF">HA237_04020</name>
</gene>
<dbReference type="InterPro" id="IPR029060">
    <property type="entry name" value="PIN-like_dom_sf"/>
</dbReference>
<evidence type="ECO:0000256" key="5">
    <source>
        <dbReference type="ARBA" id="ARBA00022763"/>
    </source>
</evidence>
<keyword evidence="7 10" id="KW-0269">Exonuclease</keyword>
<dbReference type="InterPro" id="IPR006084">
    <property type="entry name" value="XPG/Rad2"/>
</dbReference>
<feature type="binding site" evidence="10">
    <location>
        <position position="175"/>
    </location>
    <ligand>
        <name>Mg(2+)</name>
        <dbReference type="ChEBI" id="CHEBI:18420"/>
        <label>2</label>
    </ligand>
</feature>
<dbReference type="SUPFAM" id="SSF88723">
    <property type="entry name" value="PIN domain-like"/>
    <property type="match status" value="1"/>
</dbReference>
<comment type="caution">
    <text evidence="13">The sequence shown here is derived from an EMBL/GenBank/DDBJ whole genome shotgun (WGS) entry which is preliminary data.</text>
</comment>
<dbReference type="FunFam" id="3.40.50.1010:FF:000016">
    <property type="entry name" value="Flap endonuclease 1"/>
    <property type="match status" value="1"/>
</dbReference>
<keyword evidence="2 10" id="KW-0540">Nuclease</keyword>
<dbReference type="Pfam" id="PF00752">
    <property type="entry name" value="XPG_N"/>
    <property type="match status" value="1"/>
</dbReference>
<keyword evidence="4 10" id="KW-0255">Endonuclease</keyword>
<name>A0A7J4ISL0_9ARCH</name>
<dbReference type="Gene3D" id="3.40.50.1010">
    <property type="entry name" value="5'-nuclease"/>
    <property type="match status" value="1"/>
</dbReference>
<dbReference type="InterPro" id="IPR023426">
    <property type="entry name" value="Flap_endonuc"/>
</dbReference>
<feature type="domain" description="XPG-I" evidence="11">
    <location>
        <begin position="140"/>
        <end position="221"/>
    </location>
</feature>
<comment type="subunit">
    <text evidence="10">Interacts with PCNA. PCNA stimulates the nuclease activity without altering cleavage specificity.</text>
</comment>
<evidence type="ECO:0000256" key="9">
    <source>
        <dbReference type="ARBA" id="ARBA00023204"/>
    </source>
</evidence>
<proteinExistence type="inferred from homology"/>
<keyword evidence="6 10" id="KW-0378">Hydrolase</keyword>
<evidence type="ECO:0000256" key="7">
    <source>
        <dbReference type="ARBA" id="ARBA00022839"/>
    </source>
</evidence>
<dbReference type="Pfam" id="PF00867">
    <property type="entry name" value="XPG_I"/>
    <property type="match status" value="1"/>
</dbReference>
<evidence type="ECO:0000256" key="1">
    <source>
        <dbReference type="ARBA" id="ARBA00022705"/>
    </source>
</evidence>
<protein>
    <recommendedName>
        <fullName evidence="10">Flap endonuclease 1</fullName>
        <shortName evidence="10">FEN-1</shortName>
        <ecNumber evidence="10">3.1.-.-</ecNumber>
    </recommendedName>
    <alternativeName>
        <fullName evidence="10">Flap structure-specific endonuclease 1</fullName>
    </alternativeName>
</protein>
<dbReference type="EMBL" id="DUFG01000018">
    <property type="protein sequence ID" value="HIH08511.1"/>
    <property type="molecule type" value="Genomic_DNA"/>
</dbReference>
<comment type="function">
    <text evidence="10">Structure-specific nuclease with 5'-flap endonuclease and 5'-3' exonuclease activities involved in DNA replication and repair. During DNA replication, cleaves the 5'-overhanging flap structure that is generated by displacement synthesis when DNA polymerase encounters the 5'-end of a downstream Okazaki fragment. Binds the unpaired 3'-DNA end and kinks the DNA to facilitate 5' cleavage specificity. Cleaves one nucleotide into the double-stranded DNA from the junction in flap DNA, leaving a nick for ligation. Also involved in the base excision repair (BER) pathway. Acts as a genome stabilization factor that prevents flaps from equilibrating into structurs that lead to duplications and deletions. Also possesses 5'-3' exonuclease activity on nicked or gapped double-stranded DNA.</text>
</comment>
<feature type="binding site" evidence="10">
    <location>
        <position position="27"/>
    </location>
    <ligand>
        <name>Mg(2+)</name>
        <dbReference type="ChEBI" id="CHEBI:18420"/>
        <label>1</label>
    </ligand>
</feature>
<dbReference type="AlphaFoldDB" id="A0A7J4ISL0"/>
<sequence>MGTDLGDLVGKEEITLDYLQGRKVGVDSYNIIYQFLASIRGQDGTPLMDSHGNVTSHLTGLLYRTVNLLDKGIKPVFVFDGIPPEQKRKTLEQRTKIRTEAIARHEKALKEGNLEEAKKYGSRALKLTDKMVEDAKQLLGLMGLPVVEAPSEGEAQIAQMALRKDLYGCVSQDFDALLFGAPVLLRNIAVTGKRKVPGRDLYIDVFPEKIELEVVLKQLGIDRRKLVWIGILIGTDFNEKFPSVGPKTALKLVKENKKFEKIINATGFEPGFDYREIEKIFLEPKFSENYELEFRVPEKEKIFDFLCGKHDFSEDRVKNALSKLEEKAHEKGQQSRLDKWLR</sequence>
<dbReference type="GO" id="GO:0003677">
    <property type="term" value="F:DNA binding"/>
    <property type="evidence" value="ECO:0007669"/>
    <property type="project" value="UniProtKB-UniRule"/>
</dbReference>
<feature type="binding site" evidence="10">
    <location>
        <position position="154"/>
    </location>
    <ligand>
        <name>Mg(2+)</name>
        <dbReference type="ChEBI" id="CHEBI:18420"/>
        <label>1</label>
    </ligand>
</feature>
<evidence type="ECO:0000256" key="4">
    <source>
        <dbReference type="ARBA" id="ARBA00022759"/>
    </source>
</evidence>
<dbReference type="NCBIfam" id="TIGR03674">
    <property type="entry name" value="fen_arch"/>
    <property type="match status" value="1"/>
</dbReference>
<keyword evidence="3 10" id="KW-0479">Metal-binding</keyword>
<reference evidence="14" key="1">
    <citation type="journal article" date="2020" name="bioRxiv">
        <title>A rank-normalized archaeal taxonomy based on genome phylogeny resolves widespread incomplete and uneven classifications.</title>
        <authorList>
            <person name="Rinke C."/>
            <person name="Chuvochina M."/>
            <person name="Mussig A.J."/>
            <person name="Chaumeil P.-A."/>
            <person name="Waite D.W."/>
            <person name="Whitman W.B."/>
            <person name="Parks D.H."/>
            <person name="Hugenholtz P."/>
        </authorList>
    </citation>
    <scope>NUCLEOTIDE SEQUENCE [LARGE SCALE GENOMIC DNA]</scope>
</reference>
<dbReference type="PRINTS" id="PR00853">
    <property type="entry name" value="XPGRADSUPER"/>
</dbReference>
<dbReference type="GO" id="GO:0008409">
    <property type="term" value="F:5'-3' exonuclease activity"/>
    <property type="evidence" value="ECO:0007669"/>
    <property type="project" value="UniProtKB-UniRule"/>
</dbReference>
<dbReference type="PANTHER" id="PTHR11081">
    <property type="entry name" value="FLAP ENDONUCLEASE FAMILY MEMBER"/>
    <property type="match status" value="1"/>
</dbReference>
<dbReference type="GO" id="GO:0017108">
    <property type="term" value="F:5'-flap endonuclease activity"/>
    <property type="evidence" value="ECO:0007669"/>
    <property type="project" value="UniProtKB-UniRule"/>
</dbReference>
<keyword evidence="8 10" id="KW-0460">Magnesium</keyword>
<accession>A0A7J4ISL0</accession>
<evidence type="ECO:0000259" key="12">
    <source>
        <dbReference type="SMART" id="SM00485"/>
    </source>
</evidence>
<evidence type="ECO:0000313" key="13">
    <source>
        <dbReference type="EMBL" id="HIH08511.1"/>
    </source>
</evidence>
<dbReference type="InterPro" id="IPR036279">
    <property type="entry name" value="5-3_exonuclease_C_sf"/>
</dbReference>
<feature type="region of interest" description="N-domain" evidence="10">
    <location>
        <begin position="1"/>
        <end position="98"/>
    </location>
</feature>
<evidence type="ECO:0000256" key="6">
    <source>
        <dbReference type="ARBA" id="ARBA00022801"/>
    </source>
</evidence>
<organism evidence="13 14">
    <name type="scientific">Candidatus Iainarchaeum sp</name>
    <dbReference type="NCBI Taxonomy" id="3101447"/>
    <lineage>
        <taxon>Archaea</taxon>
        <taxon>Candidatus Iainarchaeota</taxon>
        <taxon>Candidatus Iainarchaeia</taxon>
        <taxon>Candidatus Iainarchaeales</taxon>
        <taxon>Candidatus Iainarchaeaceae</taxon>
        <taxon>Candidatus Iainarchaeum</taxon>
    </lineage>
</organism>
<dbReference type="GO" id="GO:0043137">
    <property type="term" value="P:DNA replication, removal of RNA primer"/>
    <property type="evidence" value="ECO:0007669"/>
    <property type="project" value="UniProtKB-UniRule"/>
</dbReference>
<dbReference type="InterPro" id="IPR019974">
    <property type="entry name" value="XPG_CS"/>
</dbReference>
<dbReference type="InterPro" id="IPR006086">
    <property type="entry name" value="XPG-I_dom"/>
</dbReference>
<feature type="domain" description="XPG N-terminal" evidence="12">
    <location>
        <begin position="1"/>
        <end position="101"/>
    </location>
</feature>
<feature type="binding site" evidence="10">
    <location>
        <position position="152"/>
    </location>
    <ligand>
        <name>Mg(2+)</name>
        <dbReference type="ChEBI" id="CHEBI:18420"/>
        <label>1</label>
    </ligand>
</feature>
<dbReference type="PANTHER" id="PTHR11081:SF9">
    <property type="entry name" value="FLAP ENDONUCLEASE 1"/>
    <property type="match status" value="1"/>
</dbReference>
<comment type="similarity">
    <text evidence="10">Belongs to the XPG/RAD2 endonuclease family. FEN1 subfamily.</text>
</comment>
<dbReference type="EC" id="3.1.-.-" evidence="10"/>
<dbReference type="HAMAP" id="MF_00614">
    <property type="entry name" value="Fen"/>
    <property type="match status" value="1"/>
</dbReference>
<dbReference type="CDD" id="cd09867">
    <property type="entry name" value="PIN_FEN1"/>
    <property type="match status" value="1"/>
</dbReference>
<dbReference type="GO" id="GO:0000287">
    <property type="term" value="F:magnesium ion binding"/>
    <property type="evidence" value="ECO:0007669"/>
    <property type="project" value="UniProtKB-UniRule"/>
</dbReference>
<dbReference type="SUPFAM" id="SSF47807">
    <property type="entry name" value="5' to 3' exonuclease, C-terminal subdomain"/>
    <property type="match status" value="1"/>
</dbReference>
<evidence type="ECO:0000259" key="11">
    <source>
        <dbReference type="SMART" id="SM00484"/>
    </source>
</evidence>
<comment type="cofactor">
    <cofactor evidence="10">
        <name>Mg(2+)</name>
        <dbReference type="ChEBI" id="CHEBI:18420"/>
    </cofactor>
    <text evidence="10">Binds 2 magnesium ions per subunit. They probably participate in the reaction catalyzed by the enzyme. May bind an additional third magnesium ion after substrate binding.</text>
</comment>
<feature type="region of interest" description="Interaction with PCNA" evidence="10">
    <location>
        <begin position="333"/>
        <end position="341"/>
    </location>
</feature>
<evidence type="ECO:0000313" key="14">
    <source>
        <dbReference type="Proteomes" id="UP000577419"/>
    </source>
</evidence>
<evidence type="ECO:0000256" key="10">
    <source>
        <dbReference type="HAMAP-Rule" id="MF_00614"/>
    </source>
</evidence>
<keyword evidence="9 10" id="KW-0234">DNA repair</keyword>
<feature type="binding site" evidence="10">
    <location>
        <position position="173"/>
    </location>
    <ligand>
        <name>Mg(2+)</name>
        <dbReference type="ChEBI" id="CHEBI:18420"/>
        <label>2</label>
    </ligand>
</feature>
<evidence type="ECO:0000256" key="8">
    <source>
        <dbReference type="ARBA" id="ARBA00022842"/>
    </source>
</evidence>
<comment type="caution">
    <text evidence="10">Lacks conserved residue(s) required for the propagation of feature annotation.</text>
</comment>
<dbReference type="Gene3D" id="1.10.150.20">
    <property type="entry name" value="5' to 3' exonuclease, C-terminal subdomain"/>
    <property type="match status" value="1"/>
</dbReference>
<evidence type="ECO:0000256" key="2">
    <source>
        <dbReference type="ARBA" id="ARBA00022722"/>
    </source>
</evidence>